<dbReference type="Gene3D" id="2.60.120.10">
    <property type="entry name" value="Jelly Rolls"/>
    <property type="match status" value="1"/>
</dbReference>
<dbReference type="EMBL" id="CP073720">
    <property type="protein sequence ID" value="UWP81317.1"/>
    <property type="molecule type" value="Genomic_DNA"/>
</dbReference>
<evidence type="ECO:0000256" key="5">
    <source>
        <dbReference type="ARBA" id="ARBA00023004"/>
    </source>
</evidence>
<keyword evidence="5" id="KW-0408">Iron</keyword>
<keyword evidence="3 6" id="KW-0223">Dioxygenase</keyword>
<evidence type="ECO:0000256" key="1">
    <source>
        <dbReference type="ARBA" id="ARBA00006622"/>
    </source>
</evidence>
<protein>
    <submittedName>
        <fullName evidence="6">Cysteine dioxygenase family protein</fullName>
    </submittedName>
</protein>
<name>A0ABY5VU75_9ACTN</name>
<sequence length="162" mass="17635">MTVSTGVAVASSVGVLNVDFLDIARRYAESPDDWPFAPRFDPHERWYGRLATADDHEVWLLTWLPGQGTDLHDHGGSAGAFTVVSGEIIEQTVRGGELVGTGMPAGRGRRFGPHHVHRVVNAGTRPAVTVHVYGPALQAMTRYRLHDGRLSVESITRAGADW</sequence>
<dbReference type="RefSeq" id="WP_259859081.1">
    <property type="nucleotide sequence ID" value="NZ_BAAAST010000002.1"/>
</dbReference>
<reference evidence="6" key="2">
    <citation type="submission" date="2022-09" db="EMBL/GenBank/DDBJ databases">
        <title>Biosynthetic gene clusters of Dactylosporangioum fulvum.</title>
        <authorList>
            <person name="Caradec T."/>
        </authorList>
    </citation>
    <scope>NUCLEOTIDE SEQUENCE</scope>
    <source>
        <strain evidence="6">NRRL B-16292</strain>
    </source>
</reference>
<keyword evidence="7" id="KW-1185">Reference proteome</keyword>
<dbReference type="InterPro" id="IPR014710">
    <property type="entry name" value="RmlC-like_jellyroll"/>
</dbReference>
<dbReference type="InterPro" id="IPR011051">
    <property type="entry name" value="RmlC_Cupin_sf"/>
</dbReference>
<evidence type="ECO:0000256" key="2">
    <source>
        <dbReference type="ARBA" id="ARBA00022723"/>
    </source>
</evidence>
<evidence type="ECO:0000313" key="6">
    <source>
        <dbReference type="EMBL" id="UWP81317.1"/>
    </source>
</evidence>
<proteinExistence type="inferred from homology"/>
<reference evidence="6" key="1">
    <citation type="submission" date="2021-04" db="EMBL/GenBank/DDBJ databases">
        <authorList>
            <person name="Hartkoorn R.C."/>
            <person name="Beaudoing E."/>
            <person name="Hot D."/>
        </authorList>
    </citation>
    <scope>NUCLEOTIDE SEQUENCE</scope>
    <source>
        <strain evidence="6">NRRL B-16292</strain>
    </source>
</reference>
<accession>A0ABY5VU75</accession>
<keyword evidence="2" id="KW-0479">Metal-binding</keyword>
<dbReference type="CDD" id="cd10548">
    <property type="entry name" value="cupin_CDO"/>
    <property type="match status" value="1"/>
</dbReference>
<organism evidence="6 7">
    <name type="scientific">Dactylosporangium fulvum</name>
    <dbReference type="NCBI Taxonomy" id="53359"/>
    <lineage>
        <taxon>Bacteria</taxon>
        <taxon>Bacillati</taxon>
        <taxon>Actinomycetota</taxon>
        <taxon>Actinomycetes</taxon>
        <taxon>Micromonosporales</taxon>
        <taxon>Micromonosporaceae</taxon>
        <taxon>Dactylosporangium</taxon>
    </lineage>
</organism>
<dbReference type="PANTHER" id="PTHR12918">
    <property type="entry name" value="CYSTEINE DIOXYGENASE"/>
    <property type="match status" value="1"/>
</dbReference>
<dbReference type="InterPro" id="IPR010300">
    <property type="entry name" value="CDO_1"/>
</dbReference>
<dbReference type="PANTHER" id="PTHR12918:SF1">
    <property type="entry name" value="CYSTEINE DIOXYGENASE TYPE 1"/>
    <property type="match status" value="1"/>
</dbReference>
<evidence type="ECO:0000256" key="4">
    <source>
        <dbReference type="ARBA" id="ARBA00023002"/>
    </source>
</evidence>
<keyword evidence="4" id="KW-0560">Oxidoreductase</keyword>
<gene>
    <name evidence="6" type="ORF">Dfulv_40375</name>
</gene>
<dbReference type="GO" id="GO:0051213">
    <property type="term" value="F:dioxygenase activity"/>
    <property type="evidence" value="ECO:0007669"/>
    <property type="project" value="UniProtKB-KW"/>
</dbReference>
<dbReference type="Pfam" id="PF05995">
    <property type="entry name" value="CDO_I"/>
    <property type="match status" value="1"/>
</dbReference>
<evidence type="ECO:0000256" key="3">
    <source>
        <dbReference type="ARBA" id="ARBA00022964"/>
    </source>
</evidence>
<dbReference type="Proteomes" id="UP001059617">
    <property type="component" value="Chromosome"/>
</dbReference>
<comment type="similarity">
    <text evidence="1">Belongs to the cysteine dioxygenase family.</text>
</comment>
<dbReference type="SUPFAM" id="SSF51182">
    <property type="entry name" value="RmlC-like cupins"/>
    <property type="match status" value="1"/>
</dbReference>
<evidence type="ECO:0000313" key="7">
    <source>
        <dbReference type="Proteomes" id="UP001059617"/>
    </source>
</evidence>